<evidence type="ECO:0000313" key="9">
    <source>
        <dbReference type="EMBL" id="CCE80228.1"/>
    </source>
</evidence>
<evidence type="ECO:0000256" key="6">
    <source>
        <dbReference type="RuleBase" id="RU003651"/>
    </source>
</evidence>
<keyword evidence="11" id="KW-1185">Reference proteome</keyword>
<dbReference type="FunFam" id="3.40.50.300:FF:000538">
    <property type="entry name" value="ATPase family AAA domain-containing protein 1"/>
    <property type="match status" value="1"/>
</dbReference>
<gene>
    <name evidence="9" type="primary">Piso0_003330</name>
    <name evidence="9" type="ORF">GNLVRS01_PISO0G09950g</name>
    <name evidence="10" type="ORF">GNLVRS01_PISO0H09951g</name>
</gene>
<keyword evidence="4 6" id="KW-0067">ATP-binding</keyword>
<accession>G8YIT3</accession>
<comment type="subcellular location">
    <subcellularLocation>
        <location evidence="1">Mitochondrion outer membrane</location>
        <topology evidence="1">Single-pass membrane protein</topology>
    </subcellularLocation>
</comment>
<evidence type="ECO:0000259" key="8">
    <source>
        <dbReference type="SMART" id="SM00382"/>
    </source>
</evidence>
<reference evidence="11" key="2">
    <citation type="journal article" date="2012" name="G3 (Bethesda)">
        <title>Pichia sorbitophila, an interspecies yeast hybrid reveals early steps of genome resolution following polyploidization.</title>
        <authorList>
            <person name="Leh Louis V."/>
            <person name="Despons L."/>
            <person name="Friedrich A."/>
            <person name="Martin T."/>
            <person name="Durrens P."/>
            <person name="Casaregola S."/>
            <person name="Neuveglise C."/>
            <person name="Fairhead C."/>
            <person name="Marck C."/>
            <person name="Cruz J.A."/>
            <person name="Straub M.L."/>
            <person name="Kugler V."/>
            <person name="Sacerdot C."/>
            <person name="Uzunov Z."/>
            <person name="Thierry A."/>
            <person name="Weiss S."/>
            <person name="Bleykasten C."/>
            <person name="De Montigny J."/>
            <person name="Jacques N."/>
            <person name="Jung P."/>
            <person name="Lemaire M."/>
            <person name="Mallet S."/>
            <person name="Morel G."/>
            <person name="Richard G.F."/>
            <person name="Sarkar A."/>
            <person name="Savel G."/>
            <person name="Schacherer J."/>
            <person name="Seret M.L."/>
            <person name="Talla E."/>
            <person name="Samson G."/>
            <person name="Jubin C."/>
            <person name="Poulain J."/>
            <person name="Vacherie B."/>
            <person name="Barbe V."/>
            <person name="Pelletier E."/>
            <person name="Sherman D.J."/>
            <person name="Westhof E."/>
            <person name="Weissenbach J."/>
            <person name="Baret P.V."/>
            <person name="Wincker P."/>
            <person name="Gaillardin C."/>
            <person name="Dujon B."/>
            <person name="Souciet J.L."/>
        </authorList>
    </citation>
    <scope>NUCLEOTIDE SEQUENCE [LARGE SCALE GENOMIC DNA]</scope>
    <source>
        <strain evidence="11">ATCC MYA-4447 / BCRC 22081 / CBS 7064 / NBRC 10061 / NRRL Y-12695</strain>
    </source>
</reference>
<reference evidence="9" key="1">
    <citation type="submission" date="2011-10" db="EMBL/GenBank/DDBJ databases">
        <authorList>
            <person name="Genoscope - CEA"/>
        </authorList>
    </citation>
    <scope>NUCLEOTIDE SEQUENCE</scope>
</reference>
<evidence type="ECO:0000256" key="5">
    <source>
        <dbReference type="ARBA" id="ARBA00023128"/>
    </source>
</evidence>
<dbReference type="eggNOG" id="KOG0737">
    <property type="taxonomic scope" value="Eukaryota"/>
</dbReference>
<dbReference type="InParanoid" id="G8YIT3"/>
<dbReference type="FunCoup" id="G8YIT3">
    <property type="interactions" value="962"/>
</dbReference>
<evidence type="ECO:0000256" key="3">
    <source>
        <dbReference type="ARBA" id="ARBA00022787"/>
    </source>
</evidence>
<dbReference type="PROSITE" id="PS00674">
    <property type="entry name" value="AAA"/>
    <property type="match status" value="1"/>
</dbReference>
<dbReference type="PANTHER" id="PTHR45644:SF3">
    <property type="entry name" value="FI08533P-RELATED"/>
    <property type="match status" value="1"/>
</dbReference>
<dbReference type="AlphaFoldDB" id="G8YIT3"/>
<dbReference type="STRING" id="559304.G8YIT3"/>
<proteinExistence type="inferred from homology"/>
<keyword evidence="2 6" id="KW-0547">Nucleotide-binding</keyword>
<dbReference type="InterPro" id="IPR051701">
    <property type="entry name" value="Mito_OM_Translocase_MSP1"/>
</dbReference>
<dbReference type="Proteomes" id="UP000005222">
    <property type="component" value="Chromosome G"/>
</dbReference>
<dbReference type="SMART" id="SM00382">
    <property type="entry name" value="AAA"/>
    <property type="match status" value="1"/>
</dbReference>
<dbReference type="OrthoDB" id="10254455at2759"/>
<dbReference type="Gene3D" id="3.40.50.300">
    <property type="entry name" value="P-loop containing nucleotide triphosphate hydrolases"/>
    <property type="match status" value="1"/>
</dbReference>
<dbReference type="InterPro" id="IPR003960">
    <property type="entry name" value="ATPase_AAA_CS"/>
</dbReference>
<sequence length="369" mass="41340">MSLPSSMSRFKLDLGKFRVDFKLLGDIFFLTGAGLSMYYLLNHILHEYAGDGSLRNRSSKKKGNGILKRLQSVNPELKKVQFNEYEKMLSNSLVTPEEIDVTFDDVGGLQETIDEIREAVILPLTEPEIFEVHSNLVESPKGVLFYGPPGCGKTMLARAIAKESGAFFLSIRMSSIMDKWYGESNKIVDAIFSLANKLQPCIVFIDEIDSFLRDRSNNDHEVTSSIKAEFMTLWDGLVSNGRIMVLGATNRRNDIDSAFLRRLPKQFAIGKPDADQRRSILKKILKDSKLDESDFDLETIVTNTAGYSGSDLKELSRDAALNTMREYIRTNYKNGKKVSDSDPTNQVRPLRTSDFLKGSASVISSSSVD</sequence>
<dbReference type="EMBL" id="FO082052">
    <property type="protein sequence ID" value="CCE80993.1"/>
    <property type="molecule type" value="Genomic_DNA"/>
</dbReference>
<dbReference type="Gene3D" id="1.10.8.60">
    <property type="match status" value="1"/>
</dbReference>
<dbReference type="InterPro" id="IPR027417">
    <property type="entry name" value="P-loop_NTPase"/>
</dbReference>
<dbReference type="HOGENOM" id="CLU_000688_21_14_1"/>
<protein>
    <submittedName>
        <fullName evidence="9">Piso0_003330 protein</fullName>
    </submittedName>
</protein>
<comment type="similarity">
    <text evidence="6">Belongs to the AAA ATPase family.</text>
</comment>
<feature type="domain" description="AAA+ ATPase" evidence="8">
    <location>
        <begin position="139"/>
        <end position="273"/>
    </location>
</feature>
<dbReference type="InterPro" id="IPR041569">
    <property type="entry name" value="AAA_lid_3"/>
</dbReference>
<evidence type="ECO:0000313" key="11">
    <source>
        <dbReference type="Proteomes" id="UP000005222"/>
    </source>
</evidence>
<keyword evidence="5" id="KW-0496">Mitochondrion</keyword>
<dbReference type="EMBL" id="FO082053">
    <property type="protein sequence ID" value="CCE80228.1"/>
    <property type="molecule type" value="Genomic_DNA"/>
</dbReference>
<feature type="region of interest" description="Disordered" evidence="7">
    <location>
        <begin position="334"/>
        <end position="353"/>
    </location>
</feature>
<dbReference type="GO" id="GO:0140570">
    <property type="term" value="P:extraction of mislocalized protein from mitochondrial outer membrane"/>
    <property type="evidence" value="ECO:0007669"/>
    <property type="project" value="TreeGrafter"/>
</dbReference>
<evidence type="ECO:0000256" key="2">
    <source>
        <dbReference type="ARBA" id="ARBA00022741"/>
    </source>
</evidence>
<keyword evidence="3" id="KW-0472">Membrane</keyword>
<dbReference type="GO" id="GO:0005524">
    <property type="term" value="F:ATP binding"/>
    <property type="evidence" value="ECO:0007669"/>
    <property type="project" value="UniProtKB-KW"/>
</dbReference>
<dbReference type="Pfam" id="PF00004">
    <property type="entry name" value="AAA"/>
    <property type="match status" value="1"/>
</dbReference>
<dbReference type="SUPFAM" id="SSF52540">
    <property type="entry name" value="P-loop containing nucleoside triphosphate hydrolases"/>
    <property type="match status" value="1"/>
</dbReference>
<dbReference type="Pfam" id="PF17862">
    <property type="entry name" value="AAA_lid_3"/>
    <property type="match status" value="1"/>
</dbReference>
<organism evidence="9 11">
    <name type="scientific">Pichia sorbitophila (strain ATCC MYA-4447 / BCRC 22081 / CBS 7064 / NBRC 10061 / NRRL Y-12695)</name>
    <name type="common">Hybrid yeast</name>
    <dbReference type="NCBI Taxonomy" id="559304"/>
    <lineage>
        <taxon>Eukaryota</taxon>
        <taxon>Fungi</taxon>
        <taxon>Dikarya</taxon>
        <taxon>Ascomycota</taxon>
        <taxon>Saccharomycotina</taxon>
        <taxon>Pichiomycetes</taxon>
        <taxon>Debaryomycetaceae</taxon>
        <taxon>Millerozyma</taxon>
    </lineage>
</organism>
<name>G8YIT3_PICSO</name>
<evidence type="ECO:0000256" key="7">
    <source>
        <dbReference type="SAM" id="MobiDB-lite"/>
    </source>
</evidence>
<keyword evidence="3" id="KW-1000">Mitochondrion outer membrane</keyword>
<dbReference type="InterPro" id="IPR003959">
    <property type="entry name" value="ATPase_AAA_core"/>
</dbReference>
<dbReference type="GO" id="GO:0016887">
    <property type="term" value="F:ATP hydrolysis activity"/>
    <property type="evidence" value="ECO:0007669"/>
    <property type="project" value="InterPro"/>
</dbReference>
<evidence type="ECO:0000313" key="10">
    <source>
        <dbReference type="EMBL" id="CCE80993.1"/>
    </source>
</evidence>
<dbReference type="PANTHER" id="PTHR45644">
    <property type="entry name" value="AAA ATPASE, PUTATIVE (AFU_ORTHOLOGUE AFUA_2G12920)-RELATED-RELATED"/>
    <property type="match status" value="1"/>
</dbReference>
<evidence type="ECO:0000256" key="4">
    <source>
        <dbReference type="ARBA" id="ARBA00022840"/>
    </source>
</evidence>
<dbReference type="InterPro" id="IPR003593">
    <property type="entry name" value="AAA+_ATPase"/>
</dbReference>
<dbReference type="GO" id="GO:0005741">
    <property type="term" value="C:mitochondrial outer membrane"/>
    <property type="evidence" value="ECO:0007669"/>
    <property type="project" value="UniProtKB-SubCell"/>
</dbReference>
<dbReference type="GO" id="GO:0140567">
    <property type="term" value="F:membrane protein dislocase activity"/>
    <property type="evidence" value="ECO:0007669"/>
    <property type="project" value="UniProtKB-ARBA"/>
</dbReference>
<evidence type="ECO:0000256" key="1">
    <source>
        <dbReference type="ARBA" id="ARBA00004572"/>
    </source>
</evidence>
<dbReference type="Proteomes" id="UP000005222">
    <property type="component" value="Chromosome H"/>
</dbReference>